<feature type="compositionally biased region" description="Polar residues" evidence="1">
    <location>
        <begin position="658"/>
        <end position="683"/>
    </location>
</feature>
<feature type="region of interest" description="Disordered" evidence="1">
    <location>
        <begin position="728"/>
        <end position="754"/>
    </location>
</feature>
<dbReference type="Proteomes" id="UP000283509">
    <property type="component" value="Unassembled WGS sequence"/>
</dbReference>
<reference evidence="2 3" key="1">
    <citation type="submission" date="2018-04" db="EMBL/GenBank/DDBJ databases">
        <authorList>
            <person name="Zhang X."/>
            <person name="Yuan J."/>
            <person name="Li F."/>
            <person name="Xiang J."/>
        </authorList>
    </citation>
    <scope>NUCLEOTIDE SEQUENCE [LARGE SCALE GENOMIC DNA]</scope>
    <source>
        <tissue evidence="2">Muscle</tissue>
    </source>
</reference>
<evidence type="ECO:0000256" key="1">
    <source>
        <dbReference type="SAM" id="MobiDB-lite"/>
    </source>
</evidence>
<feature type="region of interest" description="Disordered" evidence="1">
    <location>
        <begin position="43"/>
        <end position="96"/>
    </location>
</feature>
<dbReference type="EMBL" id="QCYY01000447">
    <property type="protein sequence ID" value="ROT85097.1"/>
    <property type="molecule type" value="Genomic_DNA"/>
</dbReference>
<gene>
    <name evidence="2" type="ORF">C7M84_021330</name>
</gene>
<keyword evidence="3" id="KW-1185">Reference proteome</keyword>
<dbReference type="AlphaFoldDB" id="A0A423U8R3"/>
<name>A0A423U8R3_PENVA</name>
<feature type="region of interest" description="Disordered" evidence="1">
    <location>
        <begin position="648"/>
        <end position="683"/>
    </location>
</feature>
<feature type="region of interest" description="Disordered" evidence="1">
    <location>
        <begin position="806"/>
        <end position="828"/>
    </location>
</feature>
<accession>A0A423U8R3</accession>
<dbReference type="OrthoDB" id="6377191at2759"/>
<sequence>MTHSRGRHSQAQVQMGAHSLSAAQVVSHNNSLSSVVQATQLGGSAGSEAHGHGLSTSHAHMDFHPSQQYHGGNNGLHGQGAASASVSSQGSSSLASLTGDIPTGSYLGTAQSTMSNPHLHHELTQDSYAVHADGVHGNTVYDVHETHADPAGTRGDNAVHTEFGQVEAIRADFGQGNAEGADYGGDIGLGETAHTQSIHGSDQVLFTQGGQDQRGSVHGQYLQAEDVSRQPEGARVTYGQEGSDFSRQSEQESNIHNQFEQTSDIHGQFGQGSDFHRQFEQGHYIHIQPGQENSVGGEGSSQYDLYEERKTGQFGAEGATLDQPEQRSQIHTEFEHENLVHAGLPVEGPLQGGQEDALLGGLNENSKIRIHGQTAGHGELPLLSAGHGELPLLSAGHGELPLLSAGHGELPLLSAGHGELPHLSENLQELHPIDGSYHPSAIGSTSSMGQDMLGSIMETVHQPDMQPAVASYPASEWSFSGQDYQYIDQDGLHGGAGIPPRESEIEQSSVPSDFEEGDGRSSYDGRTDLATLTHGSLDALPGPEDFHDIPKIDYDYSAFGDYNYEDGDYGHIIGDGFHQPGLDYYPEYIPPEILQSPHLYPPPAEVAPLPRPAVSPQRPQQPFVPGQTEPEFTTPVPRIVVHQVQMSLPQPGDDDLSHTPTQPPVSAQPTTISSTSPQVPTQTAVPHGAFAQPVAPQGGLTQHTTAVQPAVPQVPHVSMPAPQHVDATGPHMPAPQPRPHEGYVSASQPESHPPTIPPVPLEEAGGAVDDRQMVMQTIPLPGGPGTTLTLPNVPGSPTINVMAMPASGRRPDGSIQPGEKIPGTRGYKVPSGFRGRVVLGNSLAAVGFNGQRGSHSTFYSSGGGPGASQYLTQGSHSSSAMSSAMTSSRHTMPGMQRVYSYRQTVTSQNMPMSQSEGTGSASSGKSWGSMMSSGKSWNGKSWDSNGDMECGYFSMNCNVVFGPFKQTKVCKPIHIAKICCC</sequence>
<feature type="compositionally biased region" description="Low complexity" evidence="1">
    <location>
        <begin position="875"/>
        <end position="891"/>
    </location>
</feature>
<proteinExistence type="predicted"/>
<feature type="region of interest" description="Disordered" evidence="1">
    <location>
        <begin position="869"/>
        <end position="893"/>
    </location>
</feature>
<feature type="compositionally biased region" description="Low complexity" evidence="1">
    <location>
        <begin position="917"/>
        <end position="932"/>
    </location>
</feature>
<evidence type="ECO:0000313" key="3">
    <source>
        <dbReference type="Proteomes" id="UP000283509"/>
    </source>
</evidence>
<feature type="region of interest" description="Disordered" evidence="1">
    <location>
        <begin position="611"/>
        <end position="630"/>
    </location>
</feature>
<protein>
    <submittedName>
        <fullName evidence="2">Uncharacterized protein</fullName>
    </submittedName>
</protein>
<reference evidence="2 3" key="2">
    <citation type="submission" date="2019-01" db="EMBL/GenBank/DDBJ databases">
        <title>The decoding of complex shrimp genome reveals the adaptation for benthos swimmer, frequently molting mechanism and breeding impact on genome.</title>
        <authorList>
            <person name="Sun Y."/>
            <person name="Gao Y."/>
            <person name="Yu Y."/>
        </authorList>
    </citation>
    <scope>NUCLEOTIDE SEQUENCE [LARGE SCALE GENOMIC DNA]</scope>
    <source>
        <tissue evidence="2">Muscle</tissue>
    </source>
</reference>
<evidence type="ECO:0000313" key="2">
    <source>
        <dbReference type="EMBL" id="ROT85097.1"/>
    </source>
</evidence>
<feature type="compositionally biased region" description="Low complexity" evidence="1">
    <location>
        <begin position="79"/>
        <end position="96"/>
    </location>
</feature>
<feature type="region of interest" description="Disordered" evidence="1">
    <location>
        <begin position="906"/>
        <end position="932"/>
    </location>
</feature>
<feature type="compositionally biased region" description="Polar residues" evidence="1">
    <location>
        <begin position="906"/>
        <end position="916"/>
    </location>
</feature>
<organism evidence="2 3">
    <name type="scientific">Penaeus vannamei</name>
    <name type="common">Whiteleg shrimp</name>
    <name type="synonym">Litopenaeus vannamei</name>
    <dbReference type="NCBI Taxonomy" id="6689"/>
    <lineage>
        <taxon>Eukaryota</taxon>
        <taxon>Metazoa</taxon>
        <taxon>Ecdysozoa</taxon>
        <taxon>Arthropoda</taxon>
        <taxon>Crustacea</taxon>
        <taxon>Multicrustacea</taxon>
        <taxon>Malacostraca</taxon>
        <taxon>Eumalacostraca</taxon>
        <taxon>Eucarida</taxon>
        <taxon>Decapoda</taxon>
        <taxon>Dendrobranchiata</taxon>
        <taxon>Penaeoidea</taxon>
        <taxon>Penaeidae</taxon>
        <taxon>Penaeus</taxon>
    </lineage>
</organism>
<comment type="caution">
    <text evidence="2">The sequence shown here is derived from an EMBL/GenBank/DDBJ whole genome shotgun (WGS) entry which is preliminary data.</text>
</comment>
<feature type="region of interest" description="Disordered" evidence="1">
    <location>
        <begin position="489"/>
        <end position="525"/>
    </location>
</feature>